<keyword evidence="4 12" id="KW-1134">Transmembrane beta strand</keyword>
<keyword evidence="8 13" id="KW-0798">TonB box</keyword>
<feature type="transmembrane region" description="Helical" evidence="14">
    <location>
        <begin position="21"/>
        <end position="41"/>
    </location>
</feature>
<name>A0A5C1YT36_9PROT</name>
<evidence type="ECO:0000256" key="8">
    <source>
        <dbReference type="ARBA" id="ARBA00023077"/>
    </source>
</evidence>
<evidence type="ECO:0000256" key="13">
    <source>
        <dbReference type="RuleBase" id="RU003357"/>
    </source>
</evidence>
<dbReference type="CDD" id="cd01347">
    <property type="entry name" value="ligand_gated_channel"/>
    <property type="match status" value="1"/>
</dbReference>
<dbReference type="SUPFAM" id="SSF56935">
    <property type="entry name" value="Porins"/>
    <property type="match status" value="1"/>
</dbReference>
<keyword evidence="7" id="KW-0408">Iron</keyword>
<dbReference type="PROSITE" id="PS52016">
    <property type="entry name" value="TONB_DEPENDENT_REC_3"/>
    <property type="match status" value="1"/>
</dbReference>
<dbReference type="InterPro" id="IPR011662">
    <property type="entry name" value="Secretin/TonB_short_N"/>
</dbReference>
<evidence type="ECO:0000256" key="1">
    <source>
        <dbReference type="ARBA" id="ARBA00004571"/>
    </source>
</evidence>
<evidence type="ECO:0000256" key="12">
    <source>
        <dbReference type="PROSITE-ProRule" id="PRU01360"/>
    </source>
</evidence>
<dbReference type="NCBIfam" id="TIGR01783">
    <property type="entry name" value="TonB-siderophor"/>
    <property type="match status" value="1"/>
</dbReference>
<evidence type="ECO:0000259" key="15">
    <source>
        <dbReference type="SMART" id="SM00965"/>
    </source>
</evidence>
<accession>A0A5C1YT36</accession>
<evidence type="ECO:0000256" key="6">
    <source>
        <dbReference type="ARBA" id="ARBA00022692"/>
    </source>
</evidence>
<evidence type="ECO:0000256" key="4">
    <source>
        <dbReference type="ARBA" id="ARBA00022452"/>
    </source>
</evidence>
<evidence type="ECO:0000256" key="7">
    <source>
        <dbReference type="ARBA" id="ARBA00023004"/>
    </source>
</evidence>
<dbReference type="PANTHER" id="PTHR32552">
    <property type="entry name" value="FERRICHROME IRON RECEPTOR-RELATED"/>
    <property type="match status" value="1"/>
</dbReference>
<evidence type="ECO:0000256" key="11">
    <source>
        <dbReference type="ARBA" id="ARBA00023237"/>
    </source>
</evidence>
<keyword evidence="6 12" id="KW-0812">Transmembrane</keyword>
<dbReference type="KEGG" id="acek:FLP30_10810"/>
<dbReference type="InterPro" id="IPR012910">
    <property type="entry name" value="Plug_dom"/>
</dbReference>
<keyword evidence="17" id="KW-1185">Reference proteome</keyword>
<comment type="similarity">
    <text evidence="2 12 13">Belongs to the TonB-dependent receptor family.</text>
</comment>
<dbReference type="InterPro" id="IPR000531">
    <property type="entry name" value="Beta-barrel_TonB"/>
</dbReference>
<keyword evidence="5" id="KW-0410">Iron transport</keyword>
<dbReference type="InterPro" id="IPR010105">
    <property type="entry name" value="TonB_sidphr_rcpt"/>
</dbReference>
<dbReference type="Gene3D" id="3.55.50.30">
    <property type="match status" value="1"/>
</dbReference>
<dbReference type="GO" id="GO:0038023">
    <property type="term" value="F:signaling receptor activity"/>
    <property type="evidence" value="ECO:0007669"/>
    <property type="project" value="InterPro"/>
</dbReference>
<evidence type="ECO:0000256" key="10">
    <source>
        <dbReference type="ARBA" id="ARBA00023170"/>
    </source>
</evidence>
<protein>
    <submittedName>
        <fullName evidence="16">TonB-dependent siderophore receptor</fullName>
    </submittedName>
</protein>
<gene>
    <name evidence="16" type="ORF">FLP30_10810</name>
</gene>
<dbReference type="Pfam" id="PF07715">
    <property type="entry name" value="Plug"/>
    <property type="match status" value="1"/>
</dbReference>
<dbReference type="Pfam" id="PF07660">
    <property type="entry name" value="STN"/>
    <property type="match status" value="1"/>
</dbReference>
<proteinExistence type="inferred from homology"/>
<evidence type="ECO:0000313" key="17">
    <source>
        <dbReference type="Proteomes" id="UP000324536"/>
    </source>
</evidence>
<evidence type="ECO:0000256" key="14">
    <source>
        <dbReference type="SAM" id="Phobius"/>
    </source>
</evidence>
<dbReference type="GO" id="GO:0015344">
    <property type="term" value="F:siderophore uptake transmembrane transporter activity"/>
    <property type="evidence" value="ECO:0007669"/>
    <property type="project" value="TreeGrafter"/>
</dbReference>
<keyword evidence="5" id="KW-0406">Ion transport</keyword>
<dbReference type="SMART" id="SM00965">
    <property type="entry name" value="STN"/>
    <property type="match status" value="1"/>
</dbReference>
<dbReference type="Pfam" id="PF00593">
    <property type="entry name" value="TonB_dep_Rec_b-barrel"/>
    <property type="match status" value="1"/>
</dbReference>
<evidence type="ECO:0000256" key="5">
    <source>
        <dbReference type="ARBA" id="ARBA00022496"/>
    </source>
</evidence>
<sequence>MQVYQTSNGRGIYKTHARNSVVRLLLTTALCCASGLISVVANAQETQSSAVPRSGSASETKSFSFAIPAQSMDGALAAFSRITHLQTIAAGELTRNVRSPGVSGTMTTDVALTSLLTDTGLAARISGNTVIVRKASSAITLGPIRVLGHLSPELGGNLRGPISDSVARRLNPPTTIGSKDAVSLREIPQSVTVITQDEIQTRNMLTVDDVIQATPGMTVAVVNPNDTMYSARGFPLTAIQLDGVPTVIPAGGVGLAPDSLAMYDRVEILRGPAGLFNGFGGDGGVINLVRKRAPDNFQLSGLLSAGTYDNVRGLLDVGSPLNKSGTIRFRAVGFEQYQHEMQDTTWQHDQQFYSTLEADLAPGLTARAGVSYTDTDGRLMYGVPYVSSDYSFPHFSRSAYMGAPWNHYRNKRLGEFLELSQAFKNGWIAKLSYNHYDIKTDYLNGIVNLIDDQSTNTGEAYNYKYNQNEKQHALDFYLSGPFSLLGRKHRITVGANYMNQHTYYDEPLCNMNGGYDEYCDVSNVNIYDNSIFAPLSTFDNGPHSIGTINTQQVGLYGNLRLSITKRLTLLGGGRATWWHSRQTVPDDPNLNYWGSSNSNARLGPKFSPFAGVIYDISKNISAYASYTSIYKPQSGDYTVSGDLIRPIEGEQYEVGLKSEHFDGRLTASIALFRTTETNNAVQDPQHTSFYLSSGKVQSQGVEIQAHGQLAPGWTMLVGYTYDDLQRGKSNSSNDYSVGITPKHLFKLSTDYILPGRLKHWTVGASIYAQTKTYYYCCSTVYIHAPGYAIADARISYAFTPKISLGANITNMFDQYYFSSVGGAVNTLGNPRKFLFTFRGAF</sequence>
<comment type="subcellular location">
    <subcellularLocation>
        <location evidence="1 12">Cell outer membrane</location>
        <topology evidence="1 12">Multi-pass membrane protein</topology>
    </subcellularLocation>
</comment>
<keyword evidence="3 12" id="KW-0813">Transport</keyword>
<evidence type="ECO:0000256" key="3">
    <source>
        <dbReference type="ARBA" id="ARBA00022448"/>
    </source>
</evidence>
<organism evidence="16 17">
    <name type="scientific">Acetobacter vaccinii</name>
    <dbReference type="NCBI Taxonomy" id="2592655"/>
    <lineage>
        <taxon>Bacteria</taxon>
        <taxon>Pseudomonadati</taxon>
        <taxon>Pseudomonadota</taxon>
        <taxon>Alphaproteobacteria</taxon>
        <taxon>Acetobacterales</taxon>
        <taxon>Acetobacteraceae</taxon>
        <taxon>Acetobacter</taxon>
    </lineage>
</organism>
<evidence type="ECO:0000256" key="2">
    <source>
        <dbReference type="ARBA" id="ARBA00009810"/>
    </source>
</evidence>
<keyword evidence="11 12" id="KW-0998">Cell outer membrane</keyword>
<evidence type="ECO:0000313" key="16">
    <source>
        <dbReference type="EMBL" id="QEO18157.1"/>
    </source>
</evidence>
<dbReference type="InterPro" id="IPR036942">
    <property type="entry name" value="Beta-barrel_TonB_sf"/>
</dbReference>
<evidence type="ECO:0000256" key="9">
    <source>
        <dbReference type="ARBA" id="ARBA00023136"/>
    </source>
</evidence>
<dbReference type="Gene3D" id="2.40.170.20">
    <property type="entry name" value="TonB-dependent receptor, beta-barrel domain"/>
    <property type="match status" value="1"/>
</dbReference>
<dbReference type="Gene3D" id="2.170.130.10">
    <property type="entry name" value="TonB-dependent receptor, plug domain"/>
    <property type="match status" value="1"/>
</dbReference>
<dbReference type="GO" id="GO:0009279">
    <property type="term" value="C:cell outer membrane"/>
    <property type="evidence" value="ECO:0007669"/>
    <property type="project" value="UniProtKB-SubCell"/>
</dbReference>
<keyword evidence="9 12" id="KW-0472">Membrane</keyword>
<dbReference type="EMBL" id="CP043506">
    <property type="protein sequence ID" value="QEO18157.1"/>
    <property type="molecule type" value="Genomic_DNA"/>
</dbReference>
<reference evidence="16 17" key="1">
    <citation type="submission" date="2019-09" db="EMBL/GenBank/DDBJ databases">
        <title>Genome sequencing of strain KACC 21233.</title>
        <authorList>
            <person name="Heo J."/>
            <person name="Kim S.-J."/>
            <person name="Kim J.-S."/>
            <person name="Hong S.-B."/>
            <person name="Kwon S.-W."/>
        </authorList>
    </citation>
    <scope>NUCLEOTIDE SEQUENCE [LARGE SCALE GENOMIC DNA]</scope>
    <source>
        <strain evidence="16 17">KACC 21233</strain>
    </source>
</reference>
<keyword evidence="10 16" id="KW-0675">Receptor</keyword>
<dbReference type="AlphaFoldDB" id="A0A5C1YT36"/>
<dbReference type="OrthoDB" id="9760333at2"/>
<dbReference type="PANTHER" id="PTHR32552:SF74">
    <property type="entry name" value="HYDROXAMATE SIDEROPHORE RECEPTOR FHUE"/>
    <property type="match status" value="1"/>
</dbReference>
<dbReference type="InterPro" id="IPR037066">
    <property type="entry name" value="Plug_dom_sf"/>
</dbReference>
<keyword evidence="14" id="KW-1133">Transmembrane helix</keyword>
<feature type="domain" description="Secretin/TonB short N-terminal" evidence="15">
    <location>
        <begin position="86"/>
        <end position="135"/>
    </location>
</feature>
<dbReference type="Proteomes" id="UP000324536">
    <property type="component" value="Chromosome"/>
</dbReference>
<dbReference type="InterPro" id="IPR039426">
    <property type="entry name" value="TonB-dep_rcpt-like"/>
</dbReference>
<dbReference type="GO" id="GO:0015891">
    <property type="term" value="P:siderophore transport"/>
    <property type="evidence" value="ECO:0007669"/>
    <property type="project" value="InterPro"/>
</dbReference>